<keyword evidence="2" id="KW-1185">Reference proteome</keyword>
<dbReference type="EMBL" id="HG805810">
    <property type="protein sequence ID" value="CDW51832.1"/>
    <property type="molecule type" value="Genomic_DNA"/>
</dbReference>
<reference evidence="1" key="1">
    <citation type="submission" date="2014-01" db="EMBL/GenBank/DDBJ databases">
        <authorList>
            <person name="Aslett M."/>
        </authorList>
    </citation>
    <scope>NUCLEOTIDE SEQUENCE</scope>
</reference>
<dbReference type="AlphaFoldDB" id="A0A077YUR7"/>
<evidence type="ECO:0000313" key="1">
    <source>
        <dbReference type="EMBL" id="CDW51832.1"/>
    </source>
</evidence>
<evidence type="ECO:0000313" key="2">
    <source>
        <dbReference type="Proteomes" id="UP000030665"/>
    </source>
</evidence>
<organism evidence="1 2">
    <name type="scientific">Trichuris trichiura</name>
    <name type="common">Whipworm</name>
    <name type="synonym">Trichocephalus trichiurus</name>
    <dbReference type="NCBI Taxonomy" id="36087"/>
    <lineage>
        <taxon>Eukaryota</taxon>
        <taxon>Metazoa</taxon>
        <taxon>Ecdysozoa</taxon>
        <taxon>Nematoda</taxon>
        <taxon>Enoplea</taxon>
        <taxon>Dorylaimia</taxon>
        <taxon>Trichinellida</taxon>
        <taxon>Trichuridae</taxon>
        <taxon>Trichuris</taxon>
    </lineage>
</organism>
<reference evidence="1" key="2">
    <citation type="submission" date="2014-03" db="EMBL/GenBank/DDBJ databases">
        <title>The whipworm genome and dual-species transcriptomics of an intimate host-pathogen interaction.</title>
        <authorList>
            <person name="Foth B.J."/>
            <person name="Tsai I.J."/>
            <person name="Reid A.J."/>
            <person name="Bancroft A.J."/>
            <person name="Nichol S."/>
            <person name="Tracey A."/>
            <person name="Holroyd N."/>
            <person name="Cotton J.A."/>
            <person name="Stanley E.J."/>
            <person name="Zarowiecki M."/>
            <person name="Liu J.Z."/>
            <person name="Huckvale T."/>
            <person name="Cooper P.J."/>
            <person name="Grencis R.K."/>
            <person name="Berriman M."/>
        </authorList>
    </citation>
    <scope>NUCLEOTIDE SEQUENCE [LARGE SCALE GENOMIC DNA]</scope>
</reference>
<sequence>MLTGATGLSITMTSLSVQQTSLLDNSIHRSQDQTRGTS</sequence>
<name>A0A077YUR7_TRITR</name>
<protein>
    <submittedName>
        <fullName evidence="1">Uncharacterized protein</fullName>
    </submittedName>
</protein>
<accession>A0A077YUR7</accession>
<dbReference type="Proteomes" id="UP000030665">
    <property type="component" value="Unassembled WGS sequence"/>
</dbReference>
<gene>
    <name evidence="1" type="ORF">TTRE_0000009101</name>
</gene>
<proteinExistence type="predicted"/>